<dbReference type="SUPFAM" id="SSF51445">
    <property type="entry name" value="(Trans)glycosidases"/>
    <property type="match status" value="1"/>
</dbReference>
<dbReference type="PROSITE" id="PS51257">
    <property type="entry name" value="PROKAR_LIPOPROTEIN"/>
    <property type="match status" value="1"/>
</dbReference>
<dbReference type="PROSITE" id="PS51910">
    <property type="entry name" value="GH18_2"/>
    <property type="match status" value="1"/>
</dbReference>
<dbReference type="Gene3D" id="2.10.10.20">
    <property type="entry name" value="Carbohydrate-binding module superfamily 5/12"/>
    <property type="match status" value="1"/>
</dbReference>
<feature type="signal peptide" evidence="2">
    <location>
        <begin position="1"/>
        <end position="20"/>
    </location>
</feature>
<dbReference type="PANTHER" id="PTHR42976">
    <property type="entry name" value="BIFUNCTIONAL CHITINASE/LYSOZYME-RELATED"/>
    <property type="match status" value="1"/>
</dbReference>
<dbReference type="EMBL" id="CP089983">
    <property type="protein sequence ID" value="WXB10596.1"/>
    <property type="molecule type" value="Genomic_DNA"/>
</dbReference>
<sequence>MVRTVSSFFALAFVGTLAFGCEGPAEDDSGSFSDKQALADCSSVTDWSTGVAYSIGKVVRYNSKSYECIQAHTSQPAWNPEAAASLWRLVDCGPVGGSDGGGGGGGDSGGGGGGGGSSEYAPYFYTWGWGNAAYPFTSLVDMKNKGGPSSATLAFVLSNGGCAATTDVQAHQSDVNAFVSAGGKLKVSFGGANGTYLENACGSASAMANVITGYVNATGIKDLDFDVEQAGAMTSQVNALRSAALATVQQQTGARISFTLAATPRDKWNTPGGVNASSLEVLRSALGAGVHIWRVNLMTMDYGSYYSSGKKMGDLAVSALTDANTQLRSLISGLTEAAAYKMLGATPMIGQNDVAGEIFTQDDARILASFARSKSLGLVSFWAINRDQPCRGTTDIALCSTQQSTNFAFHQLLKP</sequence>
<evidence type="ECO:0000259" key="3">
    <source>
        <dbReference type="PROSITE" id="PS51910"/>
    </source>
</evidence>
<accession>A0ABZ2LI37</accession>
<dbReference type="InterPro" id="IPR017853">
    <property type="entry name" value="GH"/>
</dbReference>
<dbReference type="SMART" id="SM00495">
    <property type="entry name" value="ChtBD3"/>
    <property type="match status" value="1"/>
</dbReference>
<proteinExistence type="predicted"/>
<keyword evidence="5" id="KW-1185">Reference proteome</keyword>
<feature type="chain" id="PRO_5045820799" description="GH18 domain-containing protein" evidence="2">
    <location>
        <begin position="21"/>
        <end position="415"/>
    </location>
</feature>
<dbReference type="RefSeq" id="WP_394840271.1">
    <property type="nucleotide sequence ID" value="NZ_CP089929.1"/>
</dbReference>
<dbReference type="Pfam" id="PF02839">
    <property type="entry name" value="CBM_5_12"/>
    <property type="match status" value="1"/>
</dbReference>
<organism evidence="4 5">
    <name type="scientific">Pendulispora rubella</name>
    <dbReference type="NCBI Taxonomy" id="2741070"/>
    <lineage>
        <taxon>Bacteria</taxon>
        <taxon>Pseudomonadati</taxon>
        <taxon>Myxococcota</taxon>
        <taxon>Myxococcia</taxon>
        <taxon>Myxococcales</taxon>
        <taxon>Sorangiineae</taxon>
        <taxon>Pendulisporaceae</taxon>
        <taxon>Pendulispora</taxon>
    </lineage>
</organism>
<dbReference type="InterPro" id="IPR003610">
    <property type="entry name" value="CBM5/12"/>
</dbReference>
<dbReference type="InterPro" id="IPR036573">
    <property type="entry name" value="CBM_sf_5/12"/>
</dbReference>
<gene>
    <name evidence="4" type="ORF">LVJ94_25635</name>
</gene>
<dbReference type="InterPro" id="IPR052750">
    <property type="entry name" value="GH18_Chitinase"/>
</dbReference>
<evidence type="ECO:0000313" key="4">
    <source>
        <dbReference type="EMBL" id="WXB10596.1"/>
    </source>
</evidence>
<dbReference type="PANTHER" id="PTHR42976:SF1">
    <property type="entry name" value="GH18 DOMAIN-CONTAINING PROTEIN-RELATED"/>
    <property type="match status" value="1"/>
</dbReference>
<dbReference type="Proteomes" id="UP001374803">
    <property type="component" value="Chromosome"/>
</dbReference>
<protein>
    <recommendedName>
        <fullName evidence="3">GH18 domain-containing protein</fullName>
    </recommendedName>
</protein>
<reference evidence="4" key="1">
    <citation type="submission" date="2021-12" db="EMBL/GenBank/DDBJ databases">
        <title>Discovery of the Pendulisporaceae a myxobacterial family with distinct sporulation behavior and unique specialized metabolism.</title>
        <authorList>
            <person name="Garcia R."/>
            <person name="Popoff A."/>
            <person name="Bader C.D."/>
            <person name="Loehr J."/>
            <person name="Walesch S."/>
            <person name="Walt C."/>
            <person name="Boldt J."/>
            <person name="Bunk B."/>
            <person name="Haeckl F.J.F.P.J."/>
            <person name="Gunesch A.P."/>
            <person name="Birkelbach J."/>
            <person name="Nuebel U."/>
            <person name="Pietschmann T."/>
            <person name="Bach T."/>
            <person name="Mueller R."/>
        </authorList>
    </citation>
    <scope>NUCLEOTIDE SEQUENCE</scope>
    <source>
        <strain evidence="4">MSr11367</strain>
    </source>
</reference>
<evidence type="ECO:0000256" key="1">
    <source>
        <dbReference type="ARBA" id="ARBA00022801"/>
    </source>
</evidence>
<feature type="domain" description="GH18" evidence="3">
    <location>
        <begin position="118"/>
        <end position="415"/>
    </location>
</feature>
<dbReference type="CDD" id="cd12214">
    <property type="entry name" value="ChiA1_BD"/>
    <property type="match status" value="1"/>
</dbReference>
<dbReference type="Gene3D" id="3.20.20.80">
    <property type="entry name" value="Glycosidases"/>
    <property type="match status" value="1"/>
</dbReference>
<keyword evidence="2" id="KW-0732">Signal</keyword>
<keyword evidence="1" id="KW-0378">Hydrolase</keyword>
<dbReference type="SUPFAM" id="SSF51055">
    <property type="entry name" value="Carbohydrate binding domain"/>
    <property type="match status" value="1"/>
</dbReference>
<name>A0ABZ2LI37_9BACT</name>
<dbReference type="InterPro" id="IPR001223">
    <property type="entry name" value="Glyco_hydro18_cat"/>
</dbReference>
<evidence type="ECO:0000256" key="2">
    <source>
        <dbReference type="SAM" id="SignalP"/>
    </source>
</evidence>
<evidence type="ECO:0000313" key="5">
    <source>
        <dbReference type="Proteomes" id="UP001374803"/>
    </source>
</evidence>